<dbReference type="EMBL" id="ML732797">
    <property type="protein sequence ID" value="KAB8273313.1"/>
    <property type="molecule type" value="Genomic_DNA"/>
</dbReference>
<dbReference type="GO" id="GO:0044283">
    <property type="term" value="P:small molecule biosynthetic process"/>
    <property type="evidence" value="ECO:0007669"/>
    <property type="project" value="UniProtKB-ARBA"/>
</dbReference>
<reference evidence="8 9" key="1">
    <citation type="submission" date="2019-04" db="EMBL/GenBank/DDBJ databases">
        <title>Fungal friends and foes A comparative genomics study of 23 Aspergillus species from section Flavi.</title>
        <authorList>
            <consortium name="DOE Joint Genome Institute"/>
            <person name="Kjaerbolling I."/>
            <person name="Vesth T.C."/>
            <person name="Frisvad J.C."/>
            <person name="Nybo J.L."/>
            <person name="Theobald S."/>
            <person name="Kildgaard S."/>
            <person name="Petersen T.I."/>
            <person name="Kuo A."/>
            <person name="Sato A."/>
            <person name="Lyhne E.K."/>
            <person name="Kogle M.E."/>
            <person name="Wiebenga A."/>
            <person name="Kun R.S."/>
            <person name="Lubbers R.J."/>
            <person name="Makela M.R."/>
            <person name="Barry K."/>
            <person name="Chovatia M."/>
            <person name="Clum A."/>
            <person name="Daum C."/>
            <person name="Haridas S."/>
            <person name="He G."/>
            <person name="LaButti K."/>
            <person name="Lipzen A."/>
            <person name="Mondo S."/>
            <person name="Pangilinan J."/>
            <person name="Riley R."/>
            <person name="Salamov A."/>
            <person name="Simmons B.A."/>
            <person name="Magnuson J.K."/>
            <person name="Henrissat B."/>
            <person name="Mortensen U.H."/>
            <person name="Larsen T.O."/>
            <person name="De vries R.P."/>
            <person name="Grigoriev I.V."/>
            <person name="Machida M."/>
            <person name="Baker S.E."/>
            <person name="Andersen M.R."/>
        </authorList>
    </citation>
    <scope>NUCLEOTIDE SEQUENCE [LARGE SCALE GENOMIC DNA]</scope>
    <source>
        <strain evidence="8 9">CBS 117635</strain>
    </source>
</reference>
<gene>
    <name evidence="8" type="ORF">BDV30DRAFT_238741</name>
</gene>
<dbReference type="Pfam" id="PF14226">
    <property type="entry name" value="DIOX_N"/>
    <property type="match status" value="1"/>
</dbReference>
<dbReference type="PROSITE" id="PS51194">
    <property type="entry name" value="HELICASE_CTER"/>
    <property type="match status" value="1"/>
</dbReference>
<sequence length="1398" mass="157342">MTTQENFPGLPPFPDNIPTAPLTRLSLSKLLAYDELEVDRLMRACCDIGFFYLDLQGTEIGDTLLATADELFQTGTELFQLPLAEKQKYDFSAQNSYHGYKAQGAMIADKEGNLDRNEFYNVSKDTILNLTPTPHPSPAILTNPKTHTNLQTFTKTSHSITTLLLTHLNKTLHLPESTLPSLHSLHTQSSDQIRFIRSPPQPPRDPHTASMGEHTDFGSVTILFNRVGGLQILPAGEDAEWTYVRPLPGHAIVNLGDALVKFTNGLLRSNIHRVVAPPGEQGTCTRYSLVYFARPGDEVVLRRLESDCIPLVEGKEDEGVSSKEWVLRRALGRRGGLGTVDYEKSAGTEMSKWHLNIPQRQLQQKDSSYRLVSASSHQKDHCSNMVSSSVGPTWLSLPSVSWSSFTRWPTCSWKTSLTFNSNSDESQSSMDDQKLQGTLSDGSSSPLTPWSSPLSSLSSMTPSPLTSPSSFHESESPAQKDGIRSCSSVLREGYVQGPRLGLPFRCNNSPSPCVTKSALDIMQDIESKSNNFFTAMKDVVLPLLGDKERFYQNKETPFASVRPHKSLDTQPTGLQSQLKPYQLRGLSFLLYLRDNGIGGILADEMGLGKTIQTLALFQHIKKHDNTVRVDETGPFLIVCPFSVMETWLSEIIKWTPELTSIKFHGTPSKKEAVKKLLSTVRGKNRRSLKSAVDIVITSYETLTSDIKWFRKFVWQYVVLDEGHRIKNNQSQRAQAIHKISAEYRLVLTGTPVQNDLRELWSIFHWLYPHVFIPSTAEPFEEAFSLADGKFNPEFFEQVQKFLGLIMLRRVKESPEVGLSIPLKTEIVLSVPLSEFQRSLYLRILTGIENSILGGHDGIPFNHRRRTDTENQSNVIREQDDGSIDGPFRRSSAEYSEKKKYRILSNILMELRKCSIHPYLLDDAIPDPYELGAHVITNSGKYIVLLKMVQHFVLERGKKIIIFSNFNQALNLCEDLLLTIQKNGDPVRYVRLDGSTSNARRNLSIYLFQNDPRYMVFLISIRAGGEGLNLVSSSTVIFLDEDWNPQVMRQAEARVHRIGQKHPVRIFKLQSKGTVEEQISRRIVKKAYVATKIMEDINAAHDMKAFANMIDSRGLAYAMDTEDLSALVHSRAVLTSIQLSATELNWFGWKTILKVCASNQSTELSGRNTAINVQQEKAWLACTERVKTNIFDGKKVDTRFRSFSVYEALPKDLCRADRRIGKERTVMIDGFSVGKDSIRLETLSRKRECSSLLQTDSKEKMTHEAVSSDLHGRQANCKAKISPDMLPMPEVQTSRMRFMSIGISQRMSPAEYVPRASCWNAFCRKVDLHPTPLLGICENFYMGLFHPCYTACAEEEKQEAFMDNSQEARALLTGPGNSDSLDIAVWLPSRLMHACCDVP</sequence>
<dbReference type="InterPro" id="IPR014001">
    <property type="entry name" value="Helicase_ATP-bd"/>
</dbReference>
<evidence type="ECO:0000256" key="4">
    <source>
        <dbReference type="SAM" id="MobiDB-lite"/>
    </source>
</evidence>
<dbReference type="Pfam" id="PF00271">
    <property type="entry name" value="Helicase_C"/>
    <property type="match status" value="1"/>
</dbReference>
<keyword evidence="9" id="KW-1185">Reference proteome</keyword>
<dbReference type="SUPFAM" id="SSF51197">
    <property type="entry name" value="Clavaminate synthase-like"/>
    <property type="match status" value="1"/>
</dbReference>
<dbReference type="GO" id="GO:0005524">
    <property type="term" value="F:ATP binding"/>
    <property type="evidence" value="ECO:0007669"/>
    <property type="project" value="InterPro"/>
</dbReference>
<proteinExistence type="predicted"/>
<evidence type="ECO:0000259" key="6">
    <source>
        <dbReference type="PROSITE" id="PS51194"/>
    </source>
</evidence>
<name>A0A5N6J6H9_9EURO</name>
<keyword evidence="2" id="KW-0378">Hydrolase</keyword>
<evidence type="ECO:0000313" key="8">
    <source>
        <dbReference type="EMBL" id="KAB8273313.1"/>
    </source>
</evidence>
<dbReference type="Proteomes" id="UP000326289">
    <property type="component" value="Unassembled WGS sequence"/>
</dbReference>
<dbReference type="Gene3D" id="3.40.50.300">
    <property type="entry name" value="P-loop containing nucleotide triphosphate hydrolases"/>
    <property type="match status" value="1"/>
</dbReference>
<dbReference type="CDD" id="cd17919">
    <property type="entry name" value="DEXHc_Snf"/>
    <property type="match status" value="1"/>
</dbReference>
<dbReference type="InterPro" id="IPR005123">
    <property type="entry name" value="Oxoglu/Fe-dep_dioxygenase_dom"/>
</dbReference>
<dbReference type="SMART" id="SM00487">
    <property type="entry name" value="DEXDc"/>
    <property type="match status" value="1"/>
</dbReference>
<organism evidence="8 9">
    <name type="scientific">Aspergillus minisclerotigenes</name>
    <dbReference type="NCBI Taxonomy" id="656917"/>
    <lineage>
        <taxon>Eukaryota</taxon>
        <taxon>Fungi</taxon>
        <taxon>Dikarya</taxon>
        <taxon>Ascomycota</taxon>
        <taxon>Pezizomycotina</taxon>
        <taxon>Eurotiomycetes</taxon>
        <taxon>Eurotiomycetidae</taxon>
        <taxon>Eurotiales</taxon>
        <taxon>Aspergillaceae</taxon>
        <taxon>Aspergillus</taxon>
        <taxon>Aspergillus subgen. Circumdati</taxon>
    </lineage>
</organism>
<feature type="region of interest" description="Disordered" evidence="4">
    <location>
        <begin position="422"/>
        <end position="483"/>
    </location>
</feature>
<evidence type="ECO:0000256" key="2">
    <source>
        <dbReference type="ARBA" id="ARBA00022801"/>
    </source>
</evidence>
<feature type="domain" description="Helicase ATP-binding" evidence="5">
    <location>
        <begin position="590"/>
        <end position="769"/>
    </location>
</feature>
<keyword evidence="3" id="KW-0067">ATP-binding</keyword>
<dbReference type="Gene3D" id="2.60.120.330">
    <property type="entry name" value="B-lactam Antibiotic, Isopenicillin N Synthase, Chain"/>
    <property type="match status" value="1"/>
</dbReference>
<evidence type="ECO:0000259" key="5">
    <source>
        <dbReference type="PROSITE" id="PS51192"/>
    </source>
</evidence>
<dbReference type="InterPro" id="IPR044861">
    <property type="entry name" value="IPNS-like_FE2OG_OXY"/>
</dbReference>
<dbReference type="InterPro" id="IPR000330">
    <property type="entry name" value="SNF2_N"/>
</dbReference>
<dbReference type="GO" id="GO:0016787">
    <property type="term" value="F:hydrolase activity"/>
    <property type="evidence" value="ECO:0007669"/>
    <property type="project" value="UniProtKB-KW"/>
</dbReference>
<dbReference type="Gene3D" id="3.40.50.10810">
    <property type="entry name" value="Tandem AAA-ATPase domain"/>
    <property type="match status" value="1"/>
</dbReference>
<feature type="domain" description="Fe2OG dioxygenase" evidence="7">
    <location>
        <begin position="189"/>
        <end position="295"/>
    </location>
</feature>
<dbReference type="PROSITE" id="PS51471">
    <property type="entry name" value="FE2OG_OXY"/>
    <property type="match status" value="1"/>
</dbReference>
<feature type="domain" description="Helicase C-terminal" evidence="6">
    <location>
        <begin position="946"/>
        <end position="1113"/>
    </location>
</feature>
<dbReference type="InterPro" id="IPR038718">
    <property type="entry name" value="SNF2-like_sf"/>
</dbReference>
<feature type="compositionally biased region" description="Polar residues" evidence="4">
    <location>
        <begin position="422"/>
        <end position="442"/>
    </location>
</feature>
<dbReference type="Pfam" id="PF00176">
    <property type="entry name" value="SNF2-rel_dom"/>
    <property type="match status" value="1"/>
</dbReference>
<dbReference type="PROSITE" id="PS51192">
    <property type="entry name" value="HELICASE_ATP_BIND_1"/>
    <property type="match status" value="1"/>
</dbReference>
<evidence type="ECO:0008006" key="10">
    <source>
        <dbReference type="Google" id="ProtNLM"/>
    </source>
</evidence>
<evidence type="ECO:0000313" key="9">
    <source>
        <dbReference type="Proteomes" id="UP000326289"/>
    </source>
</evidence>
<dbReference type="InterPro" id="IPR027443">
    <property type="entry name" value="IPNS-like_sf"/>
</dbReference>
<evidence type="ECO:0000256" key="3">
    <source>
        <dbReference type="ARBA" id="ARBA00022840"/>
    </source>
</evidence>
<protein>
    <recommendedName>
        <fullName evidence="10">SNF2 family N-terminal domain-containing protein</fullName>
    </recommendedName>
</protein>
<feature type="compositionally biased region" description="Low complexity" evidence="4">
    <location>
        <begin position="443"/>
        <end position="470"/>
    </location>
</feature>
<dbReference type="Pfam" id="PF03171">
    <property type="entry name" value="2OG-FeII_Oxy"/>
    <property type="match status" value="1"/>
</dbReference>
<dbReference type="InterPro" id="IPR049730">
    <property type="entry name" value="SNF2/RAD54-like_C"/>
</dbReference>
<dbReference type="SUPFAM" id="SSF52540">
    <property type="entry name" value="P-loop containing nucleoside triphosphate hydrolases"/>
    <property type="match status" value="2"/>
</dbReference>
<dbReference type="CDD" id="cd18793">
    <property type="entry name" value="SF2_C_SNF"/>
    <property type="match status" value="1"/>
</dbReference>
<dbReference type="InterPro" id="IPR001650">
    <property type="entry name" value="Helicase_C-like"/>
</dbReference>
<dbReference type="InterPro" id="IPR026992">
    <property type="entry name" value="DIOX_N"/>
</dbReference>
<keyword evidence="1" id="KW-0547">Nucleotide-binding</keyword>
<accession>A0A5N6J6H9</accession>
<evidence type="ECO:0000256" key="1">
    <source>
        <dbReference type="ARBA" id="ARBA00022741"/>
    </source>
</evidence>
<dbReference type="SMART" id="SM00490">
    <property type="entry name" value="HELICc"/>
    <property type="match status" value="1"/>
</dbReference>
<dbReference type="PANTHER" id="PTHR10799">
    <property type="entry name" value="SNF2/RAD54 HELICASE FAMILY"/>
    <property type="match status" value="1"/>
</dbReference>
<evidence type="ECO:0000259" key="7">
    <source>
        <dbReference type="PROSITE" id="PS51471"/>
    </source>
</evidence>
<dbReference type="InterPro" id="IPR027417">
    <property type="entry name" value="P-loop_NTPase"/>
</dbReference>
<dbReference type="FunFam" id="2.60.120.330:FF:000045">
    <property type="entry name" value="Oxidoreductase, 2OG-Fe(II) oxygenase family, putative"/>
    <property type="match status" value="1"/>
</dbReference>